<organism evidence="1 2">
    <name type="scientific">Trichonephila clavipes</name>
    <name type="common">Golden silk orbweaver</name>
    <name type="synonym">Nephila clavipes</name>
    <dbReference type="NCBI Taxonomy" id="2585209"/>
    <lineage>
        <taxon>Eukaryota</taxon>
        <taxon>Metazoa</taxon>
        <taxon>Ecdysozoa</taxon>
        <taxon>Arthropoda</taxon>
        <taxon>Chelicerata</taxon>
        <taxon>Arachnida</taxon>
        <taxon>Araneae</taxon>
        <taxon>Araneomorphae</taxon>
        <taxon>Entelegynae</taxon>
        <taxon>Araneoidea</taxon>
        <taxon>Nephilidae</taxon>
        <taxon>Trichonephila</taxon>
    </lineage>
</organism>
<reference evidence="1" key="1">
    <citation type="submission" date="2020-08" db="EMBL/GenBank/DDBJ databases">
        <title>Multicomponent nature underlies the extraordinary mechanical properties of spider dragline silk.</title>
        <authorList>
            <person name="Kono N."/>
            <person name="Nakamura H."/>
            <person name="Mori M."/>
            <person name="Yoshida Y."/>
            <person name="Ohtoshi R."/>
            <person name="Malay A.D."/>
            <person name="Moran D.A.P."/>
            <person name="Tomita M."/>
            <person name="Numata K."/>
            <person name="Arakawa K."/>
        </authorList>
    </citation>
    <scope>NUCLEOTIDE SEQUENCE</scope>
</reference>
<dbReference type="Proteomes" id="UP000887159">
    <property type="component" value="Unassembled WGS sequence"/>
</dbReference>
<evidence type="ECO:0000313" key="2">
    <source>
        <dbReference type="Proteomes" id="UP000887159"/>
    </source>
</evidence>
<dbReference type="EMBL" id="BMAU01021233">
    <property type="protein sequence ID" value="GFY02610.1"/>
    <property type="molecule type" value="Genomic_DNA"/>
</dbReference>
<comment type="caution">
    <text evidence="1">The sequence shown here is derived from an EMBL/GenBank/DDBJ whole genome shotgun (WGS) entry which is preliminary data.</text>
</comment>
<accession>A0A8X6S124</accession>
<gene>
    <name evidence="1" type="ORF">TNCV_3504901</name>
</gene>
<dbReference type="AlphaFoldDB" id="A0A8X6S124"/>
<protein>
    <submittedName>
        <fullName evidence="1">Uncharacterized protein</fullName>
    </submittedName>
</protein>
<name>A0A8X6S124_TRICX</name>
<sequence length="88" mass="9857">MRGTVVLMENPITVRITEQHKMDHHGGDHPATLRTELHSGVFYTPVSVLSCPGQTCSLMVTIEQWFSRRSTALETHTVKVALHSPFTD</sequence>
<keyword evidence="2" id="KW-1185">Reference proteome</keyword>
<proteinExistence type="predicted"/>
<evidence type="ECO:0000313" key="1">
    <source>
        <dbReference type="EMBL" id="GFY02610.1"/>
    </source>
</evidence>